<reference evidence="1" key="1">
    <citation type="submission" date="2020-11" db="EMBL/GenBank/DDBJ databases">
        <authorList>
            <person name="Whitehead M."/>
        </authorList>
    </citation>
    <scope>NUCLEOTIDE SEQUENCE</scope>
    <source>
        <strain evidence="1">EGII</strain>
    </source>
</reference>
<gene>
    <name evidence="1" type="ORF">CCAP1982_LOCUS4327</name>
</gene>
<organism evidence="1 2">
    <name type="scientific">Ceratitis capitata</name>
    <name type="common">Mediterranean fruit fly</name>
    <name type="synonym">Tephritis capitata</name>
    <dbReference type="NCBI Taxonomy" id="7213"/>
    <lineage>
        <taxon>Eukaryota</taxon>
        <taxon>Metazoa</taxon>
        <taxon>Ecdysozoa</taxon>
        <taxon>Arthropoda</taxon>
        <taxon>Hexapoda</taxon>
        <taxon>Insecta</taxon>
        <taxon>Pterygota</taxon>
        <taxon>Neoptera</taxon>
        <taxon>Endopterygota</taxon>
        <taxon>Diptera</taxon>
        <taxon>Brachycera</taxon>
        <taxon>Muscomorpha</taxon>
        <taxon>Tephritoidea</taxon>
        <taxon>Tephritidae</taxon>
        <taxon>Ceratitis</taxon>
        <taxon>Ceratitis</taxon>
    </lineage>
</organism>
<evidence type="ECO:0000313" key="1">
    <source>
        <dbReference type="EMBL" id="CAD6995621.1"/>
    </source>
</evidence>
<evidence type="ECO:0000313" key="2">
    <source>
        <dbReference type="Proteomes" id="UP000606786"/>
    </source>
</evidence>
<proteinExistence type="predicted"/>
<protein>
    <submittedName>
        <fullName evidence="1">(Mediterranean fruit fly) hypothetical protein</fullName>
    </submittedName>
</protein>
<dbReference type="AlphaFoldDB" id="A0A811U9V5"/>
<keyword evidence="2" id="KW-1185">Reference proteome</keyword>
<name>A0A811U9V5_CERCA</name>
<dbReference type="EMBL" id="CAJHJT010000001">
    <property type="protein sequence ID" value="CAD6995621.1"/>
    <property type="molecule type" value="Genomic_DNA"/>
</dbReference>
<sequence>MRQILKTTYEKRNDTHHRFVEFKAAFNSTIRSSLYSAMSEFGVQAKLILLCKVTLNNTKSFKRIGKDLSKPFDIEPNFRQGGSSSCDFFNLSLGKIIRAAKCNREGTIFNKSVQLLVYADDIDIIDLDNRADSSVFPRLDKEAK</sequence>
<accession>A0A811U9V5</accession>
<dbReference type="Proteomes" id="UP000606786">
    <property type="component" value="Unassembled WGS sequence"/>
</dbReference>
<comment type="caution">
    <text evidence="1">The sequence shown here is derived from an EMBL/GenBank/DDBJ whole genome shotgun (WGS) entry which is preliminary data.</text>
</comment>